<proteinExistence type="inferred from homology"/>
<keyword evidence="3" id="KW-0493">Microtubule</keyword>
<evidence type="ECO:0000256" key="4">
    <source>
        <dbReference type="SAM" id="Coils"/>
    </source>
</evidence>
<dbReference type="Pfam" id="PF02970">
    <property type="entry name" value="TBCA"/>
    <property type="match status" value="1"/>
</dbReference>
<evidence type="ECO:0000256" key="3">
    <source>
        <dbReference type="RuleBase" id="RU364030"/>
    </source>
</evidence>
<sequence>MTDRVDVLLGAMKRLQRDLHYYNKELDKLNAHFSDDMDEADQKKMKEMIEETKSTMQATRQKMDIYAKELTDLGVSVDP</sequence>
<comment type="caution">
    <text evidence="5">The sequence shown here is derived from an EMBL/GenBank/DDBJ whole genome shotgun (WGS) entry which is preliminary data.</text>
</comment>
<evidence type="ECO:0000313" key="6">
    <source>
        <dbReference type="Proteomes" id="UP001230268"/>
    </source>
</evidence>
<dbReference type="GO" id="GO:0005874">
    <property type="term" value="C:microtubule"/>
    <property type="evidence" value="ECO:0007669"/>
    <property type="project" value="UniProtKB-KW"/>
</dbReference>
<evidence type="ECO:0000313" key="5">
    <source>
        <dbReference type="EMBL" id="KAK1444498.1"/>
    </source>
</evidence>
<accession>A0AAD8PFV5</accession>
<organism evidence="5 6">
    <name type="scientific">Babesia gibsoni</name>
    <dbReference type="NCBI Taxonomy" id="33632"/>
    <lineage>
        <taxon>Eukaryota</taxon>
        <taxon>Sar</taxon>
        <taxon>Alveolata</taxon>
        <taxon>Apicomplexa</taxon>
        <taxon>Aconoidasida</taxon>
        <taxon>Piroplasmida</taxon>
        <taxon>Babesiidae</taxon>
        <taxon>Babesia</taxon>
    </lineage>
</organism>
<comment type="subcellular location">
    <subcellularLocation>
        <location evidence="3">Cytoplasm</location>
        <location evidence="3">Cytoskeleton</location>
    </subcellularLocation>
</comment>
<evidence type="ECO:0000256" key="1">
    <source>
        <dbReference type="ARBA" id="ARBA00006806"/>
    </source>
</evidence>
<dbReference type="GO" id="GO:0007023">
    <property type="term" value="P:post-chaperonin tubulin folding pathway"/>
    <property type="evidence" value="ECO:0007669"/>
    <property type="project" value="UniProtKB-UniRule"/>
</dbReference>
<dbReference type="Gene3D" id="1.20.58.90">
    <property type="match status" value="1"/>
</dbReference>
<feature type="coiled-coil region" evidence="4">
    <location>
        <begin position="12"/>
        <end position="69"/>
    </location>
</feature>
<evidence type="ECO:0000256" key="2">
    <source>
        <dbReference type="ARBA" id="ARBA00023186"/>
    </source>
</evidence>
<dbReference type="SUPFAM" id="SSF46988">
    <property type="entry name" value="Tubulin chaperone cofactor A"/>
    <property type="match status" value="1"/>
</dbReference>
<dbReference type="GO" id="GO:0007021">
    <property type="term" value="P:tubulin complex assembly"/>
    <property type="evidence" value="ECO:0007669"/>
    <property type="project" value="UniProtKB-UniRule"/>
</dbReference>
<gene>
    <name evidence="5" type="ORF">BgAZ_104040</name>
</gene>
<comment type="subunit">
    <text evidence="3">Supercomplex made of cofactors A to E. Cofactors A and D function by capturing and stabilizing tubulin in a quasi-native conformation. Cofactor E binds to the cofactor D-tubulin complex; interaction with cofactor C then causes the release of tubulin polypeptides that are committed to the native state.</text>
</comment>
<dbReference type="AlphaFoldDB" id="A0AAD8PFV5"/>
<reference evidence="5" key="1">
    <citation type="submission" date="2023-08" db="EMBL/GenBank/DDBJ databases">
        <title>Draft sequence of the Babesia gibsoni genome.</title>
        <authorList>
            <person name="Yamagishi J.Y."/>
            <person name="Xuan X.X."/>
        </authorList>
    </citation>
    <scope>NUCLEOTIDE SEQUENCE</scope>
    <source>
        <strain evidence="5">Azabu</strain>
    </source>
</reference>
<keyword evidence="6" id="KW-1185">Reference proteome</keyword>
<dbReference type="Proteomes" id="UP001230268">
    <property type="component" value="Unassembled WGS sequence"/>
</dbReference>
<dbReference type="GO" id="GO:0048487">
    <property type="term" value="F:beta-tubulin binding"/>
    <property type="evidence" value="ECO:0007669"/>
    <property type="project" value="InterPro"/>
</dbReference>
<keyword evidence="2 3" id="KW-0143">Chaperone</keyword>
<keyword evidence="3" id="KW-0963">Cytoplasm</keyword>
<name>A0AAD8PFV5_BABGI</name>
<dbReference type="EMBL" id="JAVEPI010000001">
    <property type="protein sequence ID" value="KAK1444498.1"/>
    <property type="molecule type" value="Genomic_DNA"/>
</dbReference>
<protein>
    <recommendedName>
        <fullName evidence="3">Tubulin-specific chaperone A</fullName>
    </recommendedName>
</protein>
<keyword evidence="3" id="KW-0206">Cytoskeleton</keyword>
<dbReference type="InterPro" id="IPR004226">
    <property type="entry name" value="TBCA"/>
</dbReference>
<comment type="similarity">
    <text evidence="1 3">Belongs to the TBCA family.</text>
</comment>
<keyword evidence="4" id="KW-0175">Coiled coil</keyword>
<dbReference type="InterPro" id="IPR036126">
    <property type="entry name" value="TBCA_sf"/>
</dbReference>